<dbReference type="Proteomes" id="UP000886998">
    <property type="component" value="Unassembled WGS sequence"/>
</dbReference>
<keyword evidence="3" id="KW-1185">Reference proteome</keyword>
<name>A0A8X7CNW5_9ARAC</name>
<feature type="region of interest" description="Disordered" evidence="1">
    <location>
        <begin position="42"/>
        <end position="79"/>
    </location>
</feature>
<accession>A0A8X7CNW5</accession>
<gene>
    <name evidence="2" type="ORF">TNIN_350451</name>
</gene>
<evidence type="ECO:0000313" key="3">
    <source>
        <dbReference type="Proteomes" id="UP000886998"/>
    </source>
</evidence>
<proteinExistence type="predicted"/>
<evidence type="ECO:0000313" key="2">
    <source>
        <dbReference type="EMBL" id="GFY74961.1"/>
    </source>
</evidence>
<evidence type="ECO:0000256" key="1">
    <source>
        <dbReference type="SAM" id="MobiDB-lite"/>
    </source>
</evidence>
<organism evidence="2 3">
    <name type="scientific">Trichonephila inaurata madagascariensis</name>
    <dbReference type="NCBI Taxonomy" id="2747483"/>
    <lineage>
        <taxon>Eukaryota</taxon>
        <taxon>Metazoa</taxon>
        <taxon>Ecdysozoa</taxon>
        <taxon>Arthropoda</taxon>
        <taxon>Chelicerata</taxon>
        <taxon>Arachnida</taxon>
        <taxon>Araneae</taxon>
        <taxon>Araneomorphae</taxon>
        <taxon>Entelegynae</taxon>
        <taxon>Araneoidea</taxon>
        <taxon>Nephilidae</taxon>
        <taxon>Trichonephila</taxon>
        <taxon>Trichonephila inaurata</taxon>
    </lineage>
</organism>
<dbReference type="AlphaFoldDB" id="A0A8X7CNW5"/>
<protein>
    <submittedName>
        <fullName evidence="2">Uncharacterized protein</fullName>
    </submittedName>
</protein>
<comment type="caution">
    <text evidence="2">The sequence shown here is derived from an EMBL/GenBank/DDBJ whole genome shotgun (WGS) entry which is preliminary data.</text>
</comment>
<reference evidence="2" key="1">
    <citation type="submission" date="2020-08" db="EMBL/GenBank/DDBJ databases">
        <title>Multicomponent nature underlies the extraordinary mechanical properties of spider dragline silk.</title>
        <authorList>
            <person name="Kono N."/>
            <person name="Nakamura H."/>
            <person name="Mori M."/>
            <person name="Yoshida Y."/>
            <person name="Ohtoshi R."/>
            <person name="Malay A.D."/>
            <person name="Moran D.A.P."/>
            <person name="Tomita M."/>
            <person name="Numata K."/>
            <person name="Arakawa K."/>
        </authorList>
    </citation>
    <scope>NUCLEOTIDE SEQUENCE</scope>
</reference>
<dbReference type="EMBL" id="BMAV01021049">
    <property type="protein sequence ID" value="GFY74961.1"/>
    <property type="molecule type" value="Genomic_DNA"/>
</dbReference>
<sequence>MAINYLSAILPEHNHESDSQLHRVGCMEAHLFFLSCVTSPNTSPVDSTGYSGGTPAEDQNPFPSPSRMDTSHFLLDDDN</sequence>